<dbReference type="Proteomes" id="UP000664859">
    <property type="component" value="Unassembled WGS sequence"/>
</dbReference>
<feature type="coiled-coil region" evidence="3">
    <location>
        <begin position="157"/>
        <end position="195"/>
    </location>
</feature>
<feature type="signal peptide" evidence="5">
    <location>
        <begin position="1"/>
        <end position="16"/>
    </location>
</feature>
<feature type="compositionally biased region" description="Basic residues" evidence="4">
    <location>
        <begin position="75"/>
        <end position="88"/>
    </location>
</feature>
<sequence length="562" mass="61777">MARWLVLSVWRATCKSLLLITGTTNQRRCSFGWAQAFEGSAERAAETRGLTCSEALRAAVVQDDHTTGSEANADRHHHTPHSKRRRSHISGSSCCLRAESKHERKRVGLREGQTAEVLQQSSRLRLQVRAEASAIRAALAEAEAAGAALQQCAHAGARALRQALARSEAECAALRERARKETSALRATITEAQARDAAICARTYAEAAALTTVAEAEGAATEDRAREEAHMLRAQLAEAEAELAALCSRPAAMDLMGDDNEVKVDPGHERMLPLSYASRWEVHTMYMCRLLQTCADKSVIFRVERGKELDSIVKKALSLQPAQLKQSMRVDFVAAGAKPNSKLKEKGVYAGGLTKEMFSLLWDEMQGVGQQRSAAVTGAARCDPVAWFRPECEEGASCLLPLTDAEIERDPKIADEAQDVYTAFGVMVAKFVVEDVYRDIAAISGENHACLRITPDARGVAYAARNQITMDMVLDESVAIAGAQEPVTLDNVEDFVRKLCFNQYMKPRAKALYWITQGFGSHDTHFPTLSMFTREELREMYSGNETVSEADFVACLSFEARQ</sequence>
<evidence type="ECO:0000256" key="1">
    <source>
        <dbReference type="ARBA" id="ARBA00022786"/>
    </source>
</evidence>
<protein>
    <recommendedName>
        <fullName evidence="6">HECT domain-containing protein</fullName>
    </recommendedName>
</protein>
<dbReference type="GO" id="GO:0004842">
    <property type="term" value="F:ubiquitin-protein transferase activity"/>
    <property type="evidence" value="ECO:0007669"/>
    <property type="project" value="InterPro"/>
</dbReference>
<dbReference type="Gene3D" id="3.90.1750.10">
    <property type="entry name" value="Hect, E3 ligase catalytic domains"/>
    <property type="match status" value="1"/>
</dbReference>
<dbReference type="PROSITE" id="PS50237">
    <property type="entry name" value="HECT"/>
    <property type="match status" value="1"/>
</dbReference>
<dbReference type="EMBL" id="JAFCMP010000168">
    <property type="protein sequence ID" value="KAG5184391.1"/>
    <property type="molecule type" value="Genomic_DNA"/>
</dbReference>
<gene>
    <name evidence="7" type="ORF">JKP88DRAFT_244762</name>
</gene>
<reference evidence="7" key="1">
    <citation type="submission" date="2021-02" db="EMBL/GenBank/DDBJ databases">
        <title>First Annotated Genome of the Yellow-green Alga Tribonema minus.</title>
        <authorList>
            <person name="Mahan K.M."/>
        </authorList>
    </citation>
    <scope>NUCLEOTIDE SEQUENCE</scope>
    <source>
        <strain evidence="7">UTEX B ZZ1240</strain>
    </source>
</reference>
<evidence type="ECO:0000256" key="2">
    <source>
        <dbReference type="PROSITE-ProRule" id="PRU00104"/>
    </source>
</evidence>
<feature type="chain" id="PRO_5032332701" description="HECT domain-containing protein" evidence="5">
    <location>
        <begin position="17"/>
        <end position="562"/>
    </location>
</feature>
<dbReference type="InterPro" id="IPR000569">
    <property type="entry name" value="HECT_dom"/>
</dbReference>
<dbReference type="Pfam" id="PF00632">
    <property type="entry name" value="HECT"/>
    <property type="match status" value="1"/>
</dbReference>
<dbReference type="AlphaFoldDB" id="A0A836CI21"/>
<accession>A0A836CI21</accession>
<comment type="caution">
    <text evidence="7">The sequence shown here is derived from an EMBL/GenBank/DDBJ whole genome shotgun (WGS) entry which is preliminary data.</text>
</comment>
<dbReference type="SUPFAM" id="SSF56204">
    <property type="entry name" value="Hect, E3 ligase catalytic domain"/>
    <property type="match status" value="1"/>
</dbReference>
<dbReference type="OrthoDB" id="5981550at2759"/>
<keyword evidence="1 2" id="KW-0833">Ubl conjugation pathway</keyword>
<name>A0A836CI21_9STRA</name>
<keyword evidence="5" id="KW-0732">Signal</keyword>
<evidence type="ECO:0000256" key="3">
    <source>
        <dbReference type="SAM" id="Coils"/>
    </source>
</evidence>
<evidence type="ECO:0000256" key="5">
    <source>
        <dbReference type="SAM" id="SignalP"/>
    </source>
</evidence>
<feature type="domain" description="HECT" evidence="6">
    <location>
        <begin position="320"/>
        <end position="365"/>
    </location>
</feature>
<dbReference type="InterPro" id="IPR035983">
    <property type="entry name" value="Hect_E3_ubiquitin_ligase"/>
</dbReference>
<proteinExistence type="predicted"/>
<evidence type="ECO:0000256" key="4">
    <source>
        <dbReference type="SAM" id="MobiDB-lite"/>
    </source>
</evidence>
<comment type="caution">
    <text evidence="2">Lacks conserved residue(s) required for the propagation of feature annotation.</text>
</comment>
<evidence type="ECO:0000313" key="7">
    <source>
        <dbReference type="EMBL" id="KAG5184391.1"/>
    </source>
</evidence>
<keyword evidence="8" id="KW-1185">Reference proteome</keyword>
<evidence type="ECO:0000259" key="6">
    <source>
        <dbReference type="PROSITE" id="PS50237"/>
    </source>
</evidence>
<feature type="coiled-coil region" evidence="3">
    <location>
        <begin position="222"/>
        <end position="249"/>
    </location>
</feature>
<organism evidence="7 8">
    <name type="scientific">Tribonema minus</name>
    <dbReference type="NCBI Taxonomy" id="303371"/>
    <lineage>
        <taxon>Eukaryota</taxon>
        <taxon>Sar</taxon>
        <taxon>Stramenopiles</taxon>
        <taxon>Ochrophyta</taxon>
        <taxon>PX clade</taxon>
        <taxon>Xanthophyceae</taxon>
        <taxon>Tribonematales</taxon>
        <taxon>Tribonemataceae</taxon>
        <taxon>Tribonema</taxon>
    </lineage>
</organism>
<feature type="region of interest" description="Disordered" evidence="4">
    <location>
        <begin position="63"/>
        <end position="97"/>
    </location>
</feature>
<evidence type="ECO:0000313" key="8">
    <source>
        <dbReference type="Proteomes" id="UP000664859"/>
    </source>
</evidence>
<keyword evidence="3" id="KW-0175">Coiled coil</keyword>